<feature type="site" description="Important for substrate specificity" evidence="3">
    <location>
        <position position="12"/>
    </location>
</feature>
<comment type="catalytic activity">
    <reaction evidence="3">
        <text>UTP + H2O = UMP + diphosphate + H(+)</text>
        <dbReference type="Rhea" id="RHEA:29395"/>
        <dbReference type="ChEBI" id="CHEBI:15377"/>
        <dbReference type="ChEBI" id="CHEBI:15378"/>
        <dbReference type="ChEBI" id="CHEBI:33019"/>
        <dbReference type="ChEBI" id="CHEBI:46398"/>
        <dbReference type="ChEBI" id="CHEBI:57865"/>
        <dbReference type="EC" id="3.6.1.9"/>
    </reaction>
</comment>
<evidence type="ECO:0000256" key="2">
    <source>
        <dbReference type="ARBA" id="ARBA00022801"/>
    </source>
</evidence>
<dbReference type="Gene3D" id="3.90.950.10">
    <property type="match status" value="1"/>
</dbReference>
<dbReference type="PANTHER" id="PTHR43213">
    <property type="entry name" value="BIFUNCTIONAL DTTP/UTP PYROPHOSPHATASE/METHYLTRANSFERASE PROTEIN-RELATED"/>
    <property type="match status" value="1"/>
</dbReference>
<dbReference type="NCBIfam" id="TIGR00172">
    <property type="entry name" value="maf"/>
    <property type="match status" value="1"/>
</dbReference>
<dbReference type="PIRSF" id="PIRSF006305">
    <property type="entry name" value="Maf"/>
    <property type="match status" value="1"/>
</dbReference>
<comment type="catalytic activity">
    <reaction evidence="3">
        <text>dTTP + H2O = dTMP + diphosphate + H(+)</text>
        <dbReference type="Rhea" id="RHEA:28534"/>
        <dbReference type="ChEBI" id="CHEBI:15377"/>
        <dbReference type="ChEBI" id="CHEBI:15378"/>
        <dbReference type="ChEBI" id="CHEBI:33019"/>
        <dbReference type="ChEBI" id="CHEBI:37568"/>
        <dbReference type="ChEBI" id="CHEBI:63528"/>
        <dbReference type="EC" id="3.6.1.9"/>
    </reaction>
</comment>
<dbReference type="InterPro" id="IPR003697">
    <property type="entry name" value="Maf-like"/>
</dbReference>
<protein>
    <recommendedName>
        <fullName evidence="3">dTTP/UTP pyrophosphatase</fullName>
        <shortName evidence="3">dTTPase/UTPase</shortName>
        <ecNumber evidence="3">3.6.1.9</ecNumber>
    </recommendedName>
    <alternativeName>
        <fullName evidence="3">Nucleoside triphosphate pyrophosphatase</fullName>
    </alternativeName>
    <alternativeName>
        <fullName evidence="3">Nucleotide pyrophosphatase</fullName>
        <shortName evidence="3">Nucleotide PPase</shortName>
    </alternativeName>
</protein>
<keyword evidence="3" id="KW-0546">Nucleotide metabolism</keyword>
<dbReference type="RefSeq" id="WP_257532686.1">
    <property type="nucleotide sequence ID" value="NZ_JANKAS010000015.1"/>
</dbReference>
<dbReference type="EC" id="3.6.1.9" evidence="3"/>
<feature type="site" description="Important for substrate specificity" evidence="3">
    <location>
        <position position="154"/>
    </location>
</feature>
<dbReference type="Pfam" id="PF02545">
    <property type="entry name" value="Maf"/>
    <property type="match status" value="1"/>
</dbReference>
<evidence type="ECO:0000313" key="5">
    <source>
        <dbReference type="Proteomes" id="UP001205748"/>
    </source>
</evidence>
<comment type="function">
    <text evidence="3">Nucleoside triphosphate pyrophosphatase that hydrolyzes dTTP and UTP. May have a dual role in cell division arrest and in preventing the incorporation of modified nucleotides into cellular nucleic acids.</text>
</comment>
<sequence>MKKIILASQSPRRRELLKQIGVSFEVIPSYMKETIDPKETITEKIEMLALEKAIDVAKEITEEALVIGADTVVVLDKILGKPSSQQEARNMLQSLAGKTHQVISGISIIDTKTQRQCTAHQVTYVKMREYGVEEINNYIASGECWDKAGSYAIQGLGALFVEEIKGDYFNVVGLPLGLLNNLLKTFGVNILASFIQEES</sequence>
<reference evidence="4" key="1">
    <citation type="submission" date="2022-07" db="EMBL/GenBank/DDBJ databases">
        <title>Enhanced cultured diversity of the mouse gut microbiota enables custom-made synthetic communities.</title>
        <authorList>
            <person name="Afrizal A."/>
        </authorList>
    </citation>
    <scope>NUCLEOTIDE SEQUENCE</scope>
    <source>
        <strain evidence="4">DSM 28593</strain>
    </source>
</reference>
<dbReference type="GO" id="GO:0047429">
    <property type="term" value="F:nucleoside triphosphate diphosphatase activity"/>
    <property type="evidence" value="ECO:0007669"/>
    <property type="project" value="UniProtKB-EC"/>
</dbReference>
<proteinExistence type="inferred from homology"/>
<accession>A0AAE3L4D2</accession>
<dbReference type="HAMAP" id="MF_00528">
    <property type="entry name" value="Maf"/>
    <property type="match status" value="1"/>
</dbReference>
<gene>
    <name evidence="4" type="ORF">NSA47_13040</name>
</gene>
<comment type="cofactor">
    <cofactor evidence="1 3">
        <name>a divalent metal cation</name>
        <dbReference type="ChEBI" id="CHEBI:60240"/>
    </cofactor>
</comment>
<comment type="caution">
    <text evidence="3">Lacks conserved residue(s) required for the propagation of feature annotation.</text>
</comment>
<organism evidence="4 5">
    <name type="scientific">Irregularibacter muris</name>
    <dbReference type="NCBI Taxonomy" id="1796619"/>
    <lineage>
        <taxon>Bacteria</taxon>
        <taxon>Bacillati</taxon>
        <taxon>Bacillota</taxon>
        <taxon>Clostridia</taxon>
        <taxon>Eubacteriales</taxon>
        <taxon>Eubacteriaceae</taxon>
        <taxon>Irregularibacter</taxon>
    </lineage>
</organism>
<comment type="subcellular location">
    <subcellularLocation>
        <location evidence="3">Cytoplasm</location>
    </subcellularLocation>
</comment>
<evidence type="ECO:0000256" key="3">
    <source>
        <dbReference type="HAMAP-Rule" id="MF_00528"/>
    </source>
</evidence>
<comment type="caution">
    <text evidence="4">The sequence shown here is derived from an EMBL/GenBank/DDBJ whole genome shotgun (WGS) entry which is preliminary data.</text>
</comment>
<dbReference type="InterPro" id="IPR029001">
    <property type="entry name" value="ITPase-like_fam"/>
</dbReference>
<dbReference type="AlphaFoldDB" id="A0AAE3L4D2"/>
<dbReference type="CDD" id="cd00555">
    <property type="entry name" value="Maf"/>
    <property type="match status" value="1"/>
</dbReference>
<dbReference type="Proteomes" id="UP001205748">
    <property type="component" value="Unassembled WGS sequence"/>
</dbReference>
<dbReference type="GO" id="GO:0009117">
    <property type="term" value="P:nucleotide metabolic process"/>
    <property type="evidence" value="ECO:0007669"/>
    <property type="project" value="UniProtKB-KW"/>
</dbReference>
<keyword evidence="5" id="KW-1185">Reference proteome</keyword>
<dbReference type="EMBL" id="JANKAS010000015">
    <property type="protein sequence ID" value="MCR1899898.1"/>
    <property type="molecule type" value="Genomic_DNA"/>
</dbReference>
<keyword evidence="3" id="KW-0963">Cytoplasm</keyword>
<name>A0AAE3L4D2_9FIRM</name>
<dbReference type="GO" id="GO:0005737">
    <property type="term" value="C:cytoplasm"/>
    <property type="evidence" value="ECO:0007669"/>
    <property type="project" value="UniProtKB-SubCell"/>
</dbReference>
<dbReference type="SUPFAM" id="SSF52972">
    <property type="entry name" value="ITPase-like"/>
    <property type="match status" value="1"/>
</dbReference>
<evidence type="ECO:0000256" key="1">
    <source>
        <dbReference type="ARBA" id="ARBA00001968"/>
    </source>
</evidence>
<evidence type="ECO:0000313" key="4">
    <source>
        <dbReference type="EMBL" id="MCR1899898.1"/>
    </source>
</evidence>
<feature type="active site" description="Proton acceptor" evidence="3">
    <location>
        <position position="70"/>
    </location>
</feature>
<comment type="similarity">
    <text evidence="3">Belongs to the Maf family. YhdE subfamily.</text>
</comment>
<keyword evidence="2 3" id="KW-0378">Hydrolase</keyword>
<dbReference type="PANTHER" id="PTHR43213:SF5">
    <property type="entry name" value="BIFUNCTIONAL DTTP_UTP PYROPHOSPHATASE_METHYLTRANSFERASE PROTEIN-RELATED"/>
    <property type="match status" value="1"/>
</dbReference>
<feature type="site" description="Important for substrate specificity" evidence="3">
    <location>
        <position position="71"/>
    </location>
</feature>